<organism evidence="1 2">
    <name type="scientific">Racocetra persica</name>
    <dbReference type="NCBI Taxonomy" id="160502"/>
    <lineage>
        <taxon>Eukaryota</taxon>
        <taxon>Fungi</taxon>
        <taxon>Fungi incertae sedis</taxon>
        <taxon>Mucoromycota</taxon>
        <taxon>Glomeromycotina</taxon>
        <taxon>Glomeromycetes</taxon>
        <taxon>Diversisporales</taxon>
        <taxon>Gigasporaceae</taxon>
        <taxon>Racocetra</taxon>
    </lineage>
</organism>
<sequence>QGSPLIKNIEVIVIDNSNEKNLESDDENIILQQYFWKAKEK</sequence>
<feature type="non-terminal residue" evidence="1">
    <location>
        <position position="1"/>
    </location>
</feature>
<dbReference type="EMBL" id="CAJVQC010066850">
    <property type="protein sequence ID" value="CAG8806786.1"/>
    <property type="molecule type" value="Genomic_DNA"/>
</dbReference>
<evidence type="ECO:0000313" key="2">
    <source>
        <dbReference type="Proteomes" id="UP000789920"/>
    </source>
</evidence>
<keyword evidence="2" id="KW-1185">Reference proteome</keyword>
<reference evidence="1" key="1">
    <citation type="submission" date="2021-06" db="EMBL/GenBank/DDBJ databases">
        <authorList>
            <person name="Kallberg Y."/>
            <person name="Tangrot J."/>
            <person name="Rosling A."/>
        </authorList>
    </citation>
    <scope>NUCLEOTIDE SEQUENCE</scope>
    <source>
        <strain evidence="1">MA461A</strain>
    </source>
</reference>
<comment type="caution">
    <text evidence="1">The sequence shown here is derived from an EMBL/GenBank/DDBJ whole genome shotgun (WGS) entry which is preliminary data.</text>
</comment>
<name>A0ACA9RR23_9GLOM</name>
<evidence type="ECO:0000313" key="1">
    <source>
        <dbReference type="EMBL" id="CAG8806786.1"/>
    </source>
</evidence>
<dbReference type="Proteomes" id="UP000789920">
    <property type="component" value="Unassembled WGS sequence"/>
</dbReference>
<gene>
    <name evidence="1" type="ORF">RPERSI_LOCUS22241</name>
</gene>
<accession>A0ACA9RR23</accession>
<protein>
    <submittedName>
        <fullName evidence="1">1002_t:CDS:1</fullName>
    </submittedName>
</protein>
<proteinExistence type="predicted"/>